<keyword evidence="2" id="KW-0472">Membrane</keyword>
<dbReference type="RefSeq" id="WP_014935970.1">
    <property type="nucleotide sequence ID" value="NC_018607.1"/>
</dbReference>
<evidence type="ECO:0000313" key="3">
    <source>
        <dbReference type="EMBL" id="AFR70664.1"/>
    </source>
</evidence>
<evidence type="ECO:0000256" key="1">
    <source>
        <dbReference type="SAM" id="MobiDB-lite"/>
    </source>
</evidence>
<evidence type="ECO:0000313" key="4">
    <source>
        <dbReference type="Proteomes" id="UP000007346"/>
    </source>
</evidence>
<dbReference type="Proteomes" id="UP000007346">
    <property type="component" value="Chromosome"/>
</dbReference>
<proteinExistence type="predicted"/>
<name>J9UTS6_BRAPL</name>
<feature type="transmembrane region" description="Helical" evidence="2">
    <location>
        <begin position="40"/>
        <end position="59"/>
    </location>
</feature>
<evidence type="ECO:0000256" key="2">
    <source>
        <dbReference type="SAM" id="Phobius"/>
    </source>
</evidence>
<sequence length="60" mass="6891">MMSANSKQQTANSKQQTANSKQQNSKLINNNNFSLTLTKIRFIFSLHFYLYNIFFIGAAL</sequence>
<protein>
    <submittedName>
        <fullName evidence="3">Uncharacterized protein</fullName>
    </submittedName>
</protein>
<dbReference type="HOGENOM" id="CLU_2932228_0_0_12"/>
<reference evidence="3 4" key="1">
    <citation type="journal article" date="2012" name="BMC Genomics">
        <title>Comparative genomics of Brachyspira pilosicoli strains: genome rearrangements, reductions and correlation of genetic compliment with phenotypic diversity.</title>
        <authorList>
            <person name="Mappley L.J."/>
            <person name="Black M.L."/>
            <person name="Abuoun M."/>
            <person name="Darby A.C."/>
            <person name="Woodward M.J."/>
            <person name="Parkhill J."/>
            <person name="Turner A.K."/>
            <person name="Bellgard M.I."/>
            <person name="La T."/>
            <person name="Phillips N.D."/>
            <person name="La Ragione R.M."/>
            <person name="Hampson D.J."/>
        </authorList>
    </citation>
    <scope>NUCLEOTIDE SEQUENCE [LARGE SCALE GENOMIC DNA]</scope>
    <source>
        <strain evidence="3">B2904</strain>
    </source>
</reference>
<accession>J9UTS6</accession>
<dbReference type="KEGG" id="bpj:B2904_orf1327"/>
<gene>
    <name evidence="3" type="ORF">B2904_orf1327</name>
</gene>
<dbReference type="AlphaFoldDB" id="J9UTS6"/>
<dbReference type="EMBL" id="CP003490">
    <property type="protein sequence ID" value="AFR70664.1"/>
    <property type="molecule type" value="Genomic_DNA"/>
</dbReference>
<feature type="region of interest" description="Disordered" evidence="1">
    <location>
        <begin position="1"/>
        <end position="24"/>
    </location>
</feature>
<keyword evidence="2" id="KW-1133">Transmembrane helix</keyword>
<organism evidence="3 4">
    <name type="scientific">Brachyspira pilosicoli B2904</name>
    <dbReference type="NCBI Taxonomy" id="1133568"/>
    <lineage>
        <taxon>Bacteria</taxon>
        <taxon>Pseudomonadati</taxon>
        <taxon>Spirochaetota</taxon>
        <taxon>Spirochaetia</taxon>
        <taxon>Brachyspirales</taxon>
        <taxon>Brachyspiraceae</taxon>
        <taxon>Brachyspira</taxon>
    </lineage>
</organism>
<keyword evidence="2" id="KW-0812">Transmembrane</keyword>
<dbReference type="PATRIC" id="fig|1133568.3.peg.1328"/>